<dbReference type="Gene3D" id="3.40.50.1820">
    <property type="entry name" value="alpha/beta hydrolase"/>
    <property type="match status" value="1"/>
</dbReference>
<dbReference type="SUPFAM" id="SSF53474">
    <property type="entry name" value="alpha/beta-Hydrolases"/>
    <property type="match status" value="1"/>
</dbReference>
<dbReference type="HOGENOM" id="CLU_052028_0_0_6"/>
<dbReference type="InterPro" id="IPR007428">
    <property type="entry name" value="MlaA"/>
</dbReference>
<dbReference type="AlphaFoldDB" id="A0A0E2Z438"/>
<dbReference type="PANTHER" id="PTHR30035">
    <property type="entry name" value="LIPOPROTEIN VACJ-RELATED"/>
    <property type="match status" value="1"/>
</dbReference>
<sequence>MRIFIITILIFLSAPRAILYADTETYGYPINNPYEATVIGTPGQLQASLPNKISITPLELTVFKNRKIPEILWYTESLKYSLASQEQKAPLIFTISGTGSSVSAPGMRILQKALYQAGFHVLSLPSPTHPNFVTSASTYSVPGHIVEDSADLYRVMQLAWQQIRNDIEITDFYLTGYSLGGAQAAFVAKIDDKKHIFNFKRVLMINPPVSLYNSASILDKLLAKNIPGGMGHLDDFIKKVLNRLTEIYRTGEQVEFNDAFFYKAYQRYEPSKETLKAIIGLAFRWSAANMIFVSDVITNSGYVKPKNLKLSLTDSLTDYFKVSLRIGFLNYFDEYLFPFFETRHPSLTRNQLIHSLSLKSIEEYLRENKKIGLITNADDPILAPGELEFLQDVFQSRAKIYPRGGHLGNMGYQDNVDYIVNFFLN</sequence>
<dbReference type="OrthoDB" id="7328659at2"/>
<dbReference type="PANTHER" id="PTHR30035:SF1">
    <property type="entry name" value="AB HYDROLASE-1 DOMAIN-CONTAINING PROTEIN"/>
    <property type="match status" value="1"/>
</dbReference>
<evidence type="ECO:0000313" key="2">
    <source>
        <dbReference type="Proteomes" id="UP000028839"/>
    </source>
</evidence>
<dbReference type="GO" id="GO:0016020">
    <property type="term" value="C:membrane"/>
    <property type="evidence" value="ECO:0007669"/>
    <property type="project" value="InterPro"/>
</dbReference>
<evidence type="ECO:0000313" key="1">
    <source>
        <dbReference type="EMBL" id="KFI19986.1"/>
    </source>
</evidence>
<gene>
    <name evidence="1" type="ORF">IB75_05010</name>
</gene>
<proteinExistence type="predicted"/>
<name>A0A0E2Z438_9GAMM</name>
<organism evidence="1 2">
    <name type="scientific">Nitrosococcus oceani C-27</name>
    <dbReference type="NCBI Taxonomy" id="314279"/>
    <lineage>
        <taxon>Bacteria</taxon>
        <taxon>Pseudomonadati</taxon>
        <taxon>Pseudomonadota</taxon>
        <taxon>Gammaproteobacteria</taxon>
        <taxon>Chromatiales</taxon>
        <taxon>Chromatiaceae</taxon>
        <taxon>Nitrosococcus</taxon>
    </lineage>
</organism>
<reference evidence="1 2" key="1">
    <citation type="submission" date="2014-07" db="EMBL/GenBank/DDBJ databases">
        <title>Comparative analysis of Nitrosococcus oceani genome inventories of strains from Pacific and Atlantic gyres.</title>
        <authorList>
            <person name="Lim C.K."/>
            <person name="Wang L."/>
            <person name="Sayavedra-Soto L.A."/>
            <person name="Klotz M.G."/>
        </authorList>
    </citation>
    <scope>NUCLEOTIDE SEQUENCE [LARGE SCALE GENOMIC DNA]</scope>
    <source>
        <strain evidence="1 2">C-27</strain>
    </source>
</reference>
<evidence type="ECO:0008006" key="3">
    <source>
        <dbReference type="Google" id="ProtNLM"/>
    </source>
</evidence>
<dbReference type="InterPro" id="IPR029058">
    <property type="entry name" value="AB_hydrolase_fold"/>
</dbReference>
<comment type="caution">
    <text evidence="1">The sequence shown here is derived from an EMBL/GenBank/DDBJ whole genome shotgun (WGS) entry which is preliminary data.</text>
</comment>
<dbReference type="EMBL" id="JPGN01000029">
    <property type="protein sequence ID" value="KFI19986.1"/>
    <property type="molecule type" value="Genomic_DNA"/>
</dbReference>
<dbReference type="Proteomes" id="UP000028839">
    <property type="component" value="Unassembled WGS sequence"/>
</dbReference>
<protein>
    <recommendedName>
        <fullName evidence="3">Alpha/beta hydrolase</fullName>
    </recommendedName>
</protein>
<accession>A0A0E2Z438</accession>